<keyword evidence="3" id="KW-1185">Reference proteome</keyword>
<comment type="caution">
    <text evidence="2">The sequence shown here is derived from an EMBL/GenBank/DDBJ whole genome shotgun (WGS) entry which is preliminary data.</text>
</comment>
<evidence type="ECO:0000313" key="2">
    <source>
        <dbReference type="EMBL" id="RZF47619.1"/>
    </source>
</evidence>
<dbReference type="AlphaFoldDB" id="A0A482XQ97"/>
<dbReference type="Proteomes" id="UP000291343">
    <property type="component" value="Unassembled WGS sequence"/>
</dbReference>
<sequence>MRAGQAGGKRVIWLAASISLLYFYQSASLYSSGARDLGWRERALRSTPKRTLTAAKVVINPINGTSVKNLVLTSSSELPPCSLQLSALPPLGCSPLAPLATAAPAHRAAGDSETHDDADDDSDDDSDDEETSSCTLGARRCAGGGSSLLQLLPQPPAPPTPPDPPVVASGVT</sequence>
<accession>A0A482XQ97</accession>
<reference evidence="2 3" key="1">
    <citation type="journal article" date="2017" name="Gigascience">
        <title>Genome sequence of the small brown planthopper, Laodelphax striatellus.</title>
        <authorList>
            <person name="Zhu J."/>
            <person name="Jiang F."/>
            <person name="Wang X."/>
            <person name="Yang P."/>
            <person name="Bao Y."/>
            <person name="Zhao W."/>
            <person name="Wang W."/>
            <person name="Lu H."/>
            <person name="Wang Q."/>
            <person name="Cui N."/>
            <person name="Li J."/>
            <person name="Chen X."/>
            <person name="Luo L."/>
            <person name="Yu J."/>
            <person name="Kang L."/>
            <person name="Cui F."/>
        </authorList>
    </citation>
    <scope>NUCLEOTIDE SEQUENCE [LARGE SCALE GENOMIC DNA]</scope>
    <source>
        <strain evidence="2">Lst14</strain>
    </source>
</reference>
<organism evidence="2 3">
    <name type="scientific">Laodelphax striatellus</name>
    <name type="common">Small brown planthopper</name>
    <name type="synonym">Delphax striatella</name>
    <dbReference type="NCBI Taxonomy" id="195883"/>
    <lineage>
        <taxon>Eukaryota</taxon>
        <taxon>Metazoa</taxon>
        <taxon>Ecdysozoa</taxon>
        <taxon>Arthropoda</taxon>
        <taxon>Hexapoda</taxon>
        <taxon>Insecta</taxon>
        <taxon>Pterygota</taxon>
        <taxon>Neoptera</taxon>
        <taxon>Paraneoptera</taxon>
        <taxon>Hemiptera</taxon>
        <taxon>Auchenorrhyncha</taxon>
        <taxon>Fulgoroidea</taxon>
        <taxon>Delphacidae</taxon>
        <taxon>Criomorphinae</taxon>
        <taxon>Laodelphax</taxon>
    </lineage>
</organism>
<feature type="region of interest" description="Disordered" evidence="1">
    <location>
        <begin position="102"/>
        <end position="172"/>
    </location>
</feature>
<feature type="compositionally biased region" description="Acidic residues" evidence="1">
    <location>
        <begin position="116"/>
        <end position="131"/>
    </location>
</feature>
<protein>
    <submittedName>
        <fullName evidence="2">Uncharacterized protein</fullName>
    </submittedName>
</protein>
<evidence type="ECO:0000313" key="3">
    <source>
        <dbReference type="Proteomes" id="UP000291343"/>
    </source>
</evidence>
<name>A0A482XQ97_LAOST</name>
<dbReference type="InParanoid" id="A0A482XQ97"/>
<proteinExistence type="predicted"/>
<dbReference type="EMBL" id="QKKF02003731">
    <property type="protein sequence ID" value="RZF47619.1"/>
    <property type="molecule type" value="Genomic_DNA"/>
</dbReference>
<feature type="compositionally biased region" description="Pro residues" evidence="1">
    <location>
        <begin position="153"/>
        <end position="165"/>
    </location>
</feature>
<gene>
    <name evidence="2" type="ORF">LSTR_LSTR015118</name>
</gene>
<evidence type="ECO:0000256" key="1">
    <source>
        <dbReference type="SAM" id="MobiDB-lite"/>
    </source>
</evidence>